<gene>
    <name evidence="2" type="ORF">FKX85_20905</name>
</gene>
<evidence type="ECO:0000256" key="1">
    <source>
        <dbReference type="SAM" id="Phobius"/>
    </source>
</evidence>
<keyword evidence="1" id="KW-1133">Transmembrane helix</keyword>
<sequence length="476" mass="54366">MRTAGSLYMSAMWNKSFWVLTKFLRHKRGGGNSWPSKFLWVVVFCCLLQPAFAQTLWSEVQLSKRRAYVGEPVQVTVRVYTSTWFTKGVDPGNIKVNGAYTVFFRNVSTSTSRNGKTYPGVEMIYHVFPFANKDVRFPAVEIAVESPADGGYKGKPHTVTTKERVIEVRPIPPGFDMSSWLVSSDLSVRQEWSADLKDVKVGDVIQRRIIRNADNTVPQLIPPVAWDSLPGVSQYPGRSDVQNIRTKTAIGAVRTEVTRYLFEKQGEVEIPEMVFTWWNPRQQQLYKRTLPSVKVLVKPNPDLGMLETLKDSLLTAQKAEVSAAEEKAPLTFLGLSPEKLVAIIVLMAISFYFLMKFLPRLVKRYQEKRQRYLRSEPYFFDQFKRAAKNGESKKGLNALYRWIDQLGLQEPTLQYFAEGWGSPGLKHYVRQWSRVDGKDLKLDEDFVKELSVSREIFLNASGEIPSALTEAIWINP</sequence>
<dbReference type="InterPro" id="IPR025738">
    <property type="entry name" value="BatD"/>
</dbReference>
<keyword evidence="1" id="KW-0472">Membrane</keyword>
<dbReference type="Proteomes" id="UP000316614">
    <property type="component" value="Chromosome"/>
</dbReference>
<dbReference type="EMBL" id="CP041253">
    <property type="protein sequence ID" value="QDH81356.1"/>
    <property type="molecule type" value="Genomic_DNA"/>
</dbReference>
<name>A0A514CNF5_9BACT</name>
<evidence type="ECO:0000313" key="3">
    <source>
        <dbReference type="Proteomes" id="UP000316614"/>
    </source>
</evidence>
<dbReference type="PANTHER" id="PTHR40940:SF1">
    <property type="entry name" value="PROTEIN BATD"/>
    <property type="match status" value="1"/>
</dbReference>
<protein>
    <submittedName>
        <fullName evidence="2">Protein BatD</fullName>
    </submittedName>
</protein>
<keyword evidence="1" id="KW-0812">Transmembrane</keyword>
<accession>A0A514CNF5</accession>
<dbReference type="KEGG" id="echi:FKX85_20905"/>
<dbReference type="PANTHER" id="PTHR40940">
    <property type="entry name" value="PROTEIN BATD-RELATED"/>
    <property type="match status" value="1"/>
</dbReference>
<dbReference type="OrthoDB" id="650166at2"/>
<proteinExistence type="predicted"/>
<dbReference type="AlphaFoldDB" id="A0A514CNF5"/>
<organism evidence="2 3">
    <name type="scientific">Echinicola soli</name>
    <dbReference type="NCBI Taxonomy" id="2591634"/>
    <lineage>
        <taxon>Bacteria</taxon>
        <taxon>Pseudomonadati</taxon>
        <taxon>Bacteroidota</taxon>
        <taxon>Cytophagia</taxon>
        <taxon>Cytophagales</taxon>
        <taxon>Cyclobacteriaceae</taxon>
        <taxon>Echinicola</taxon>
    </lineage>
</organism>
<keyword evidence="3" id="KW-1185">Reference proteome</keyword>
<reference evidence="2 3" key="1">
    <citation type="submission" date="2019-06" db="EMBL/GenBank/DDBJ databases">
        <title>Echinicola alkalisoli sp. nov. isolated from saline soil.</title>
        <authorList>
            <person name="Sun J.-Q."/>
            <person name="Xu L."/>
        </authorList>
    </citation>
    <scope>NUCLEOTIDE SEQUENCE [LARGE SCALE GENOMIC DNA]</scope>
    <source>
        <strain evidence="2 3">LN3S3</strain>
    </source>
</reference>
<evidence type="ECO:0000313" key="2">
    <source>
        <dbReference type="EMBL" id="QDH81356.1"/>
    </source>
</evidence>
<feature type="transmembrane region" description="Helical" evidence="1">
    <location>
        <begin position="340"/>
        <end position="359"/>
    </location>
</feature>